<evidence type="ECO:0000313" key="2">
    <source>
        <dbReference type="EMBL" id="EST27586.1"/>
    </source>
</evidence>
<gene>
    <name evidence="2" type="ORF">M878_24380</name>
</gene>
<accession>V6K830</accession>
<dbReference type="HOGENOM" id="CLU_1937020_0_0_11"/>
<comment type="caution">
    <text evidence="2">The sequence shown here is derived from an EMBL/GenBank/DDBJ whole genome shotgun (WGS) entry which is preliminary data.</text>
</comment>
<dbReference type="AlphaFoldDB" id="V6K830"/>
<protein>
    <submittedName>
        <fullName evidence="2">Uncharacterized protein</fullName>
    </submittedName>
</protein>
<reference evidence="2 3" key="1">
    <citation type="journal article" date="2014" name="Genome Announc.">
        <title>Draft Genome Sequence of Streptomyces roseochromogenes subsp. oscitans DS 12.976, Producer of the Aminocoumarin Antibiotic Clorobiocin.</title>
        <authorList>
            <person name="Ruckert C."/>
            <person name="Kalinowski J."/>
            <person name="Heide L."/>
            <person name="Apel A.K."/>
        </authorList>
    </citation>
    <scope>NUCLEOTIDE SEQUENCE [LARGE SCALE GENOMIC DNA]</scope>
    <source>
        <strain evidence="2 3">DS 12.976</strain>
    </source>
</reference>
<proteinExistence type="predicted"/>
<organism evidence="2 3">
    <name type="scientific">Streptomyces roseochromogenus subsp. oscitans DS 12.976</name>
    <dbReference type="NCBI Taxonomy" id="1352936"/>
    <lineage>
        <taxon>Bacteria</taxon>
        <taxon>Bacillati</taxon>
        <taxon>Actinomycetota</taxon>
        <taxon>Actinomycetes</taxon>
        <taxon>Kitasatosporales</taxon>
        <taxon>Streptomycetaceae</taxon>
        <taxon>Streptomyces</taxon>
    </lineage>
</organism>
<feature type="region of interest" description="Disordered" evidence="1">
    <location>
        <begin position="100"/>
        <end position="130"/>
    </location>
</feature>
<dbReference type="RefSeq" id="WP_023549439.1">
    <property type="nucleotide sequence ID" value="NZ_CM002285.1"/>
</dbReference>
<evidence type="ECO:0000256" key="1">
    <source>
        <dbReference type="SAM" id="MobiDB-lite"/>
    </source>
</evidence>
<dbReference type="PATRIC" id="fig|1352936.5.peg.5081"/>
<sequence>MIAVPQSTVSSFITEAASIITATAIAGLKMRLHPLRDVSTLAACATRHIDKAVWELPIPEFDPANLKHVQIAELGEAEARRIADLKFDEDSSHIQIRPSLRDTSYSLRPTPRNWTNSSPNCSAEKKIRRG</sequence>
<dbReference type="STRING" id="1352936.M878_24380"/>
<name>V6K830_STRRC</name>
<keyword evidence="3" id="KW-1185">Reference proteome</keyword>
<dbReference type="EMBL" id="AWQX01000210">
    <property type="protein sequence ID" value="EST27586.1"/>
    <property type="molecule type" value="Genomic_DNA"/>
</dbReference>
<dbReference type="Proteomes" id="UP000017984">
    <property type="component" value="Chromosome"/>
</dbReference>
<feature type="compositionally biased region" description="Polar residues" evidence="1">
    <location>
        <begin position="101"/>
        <end position="121"/>
    </location>
</feature>
<evidence type="ECO:0000313" key="3">
    <source>
        <dbReference type="Proteomes" id="UP000017984"/>
    </source>
</evidence>